<evidence type="ECO:0000256" key="4">
    <source>
        <dbReference type="ARBA" id="ARBA00022714"/>
    </source>
</evidence>
<evidence type="ECO:0000256" key="1">
    <source>
        <dbReference type="ARBA" id="ARBA00004229"/>
    </source>
</evidence>
<name>A0A0D9WXB1_9ORYZ</name>
<comment type="cofactor">
    <cofactor evidence="9">
        <name>[2Fe-2S] cluster</name>
        <dbReference type="ChEBI" id="CHEBI:190135"/>
    </cofactor>
</comment>
<evidence type="ECO:0000256" key="7">
    <source>
        <dbReference type="ARBA" id="ARBA00023004"/>
    </source>
</evidence>
<dbReference type="STRING" id="77586.A0A0D9WXB1"/>
<dbReference type="SUPFAM" id="SSF54292">
    <property type="entry name" value="2Fe-2S ferredoxin-like"/>
    <property type="match status" value="1"/>
</dbReference>
<protein>
    <recommendedName>
        <fullName evidence="10">2Fe-2S ferredoxin-type domain-containing protein</fullName>
    </recommendedName>
</protein>
<dbReference type="PANTHER" id="PTHR43112:SF30">
    <property type="entry name" value="FERREDOXIN-3, CHLOROPLASTIC"/>
    <property type="match status" value="1"/>
</dbReference>
<dbReference type="GO" id="GO:0009507">
    <property type="term" value="C:chloroplast"/>
    <property type="evidence" value="ECO:0007669"/>
    <property type="project" value="UniProtKB-SubCell"/>
</dbReference>
<organism evidence="11 12">
    <name type="scientific">Leersia perrieri</name>
    <dbReference type="NCBI Taxonomy" id="77586"/>
    <lineage>
        <taxon>Eukaryota</taxon>
        <taxon>Viridiplantae</taxon>
        <taxon>Streptophyta</taxon>
        <taxon>Embryophyta</taxon>
        <taxon>Tracheophyta</taxon>
        <taxon>Spermatophyta</taxon>
        <taxon>Magnoliopsida</taxon>
        <taxon>Liliopsida</taxon>
        <taxon>Poales</taxon>
        <taxon>Poaceae</taxon>
        <taxon>BOP clade</taxon>
        <taxon>Oryzoideae</taxon>
        <taxon>Oryzeae</taxon>
        <taxon>Oryzinae</taxon>
        <taxon>Leersia</taxon>
    </lineage>
</organism>
<evidence type="ECO:0000256" key="5">
    <source>
        <dbReference type="ARBA" id="ARBA00022723"/>
    </source>
</evidence>
<evidence type="ECO:0000259" key="10">
    <source>
        <dbReference type="Pfam" id="PF00111"/>
    </source>
</evidence>
<dbReference type="Gramene" id="LPERR07G07670.1">
    <property type="protein sequence ID" value="LPERR07G07670.1"/>
    <property type="gene ID" value="LPERR07G07670"/>
</dbReference>
<evidence type="ECO:0000256" key="9">
    <source>
        <dbReference type="ARBA" id="ARBA00034078"/>
    </source>
</evidence>
<evidence type="ECO:0000313" key="12">
    <source>
        <dbReference type="Proteomes" id="UP000032180"/>
    </source>
</evidence>
<comment type="subcellular location">
    <subcellularLocation>
        <location evidence="1">Plastid</location>
        <location evidence="1">Chloroplast</location>
    </subcellularLocation>
</comment>
<dbReference type="PANTHER" id="PTHR43112">
    <property type="entry name" value="FERREDOXIN"/>
    <property type="match status" value="1"/>
</dbReference>
<keyword evidence="12" id="KW-1185">Reference proteome</keyword>
<dbReference type="InterPro" id="IPR036010">
    <property type="entry name" value="2Fe-2S_ferredoxin-like_sf"/>
</dbReference>
<keyword evidence="6" id="KW-0249">Electron transport</keyword>
<sequence>MAVKQKSTTHVSYRNRHFAISTPKALWKLCVPAMDLYKVKLISPEGFEDEFDAPGDCSSCAGKIEDGFVNQSDGSYLDDEQKADGYVLTCVSYPKSNCVIYTHRGDDV</sequence>
<dbReference type="Proteomes" id="UP000032180">
    <property type="component" value="Chromosome 7"/>
</dbReference>
<dbReference type="InterPro" id="IPR012675">
    <property type="entry name" value="Beta-grasp_dom_sf"/>
</dbReference>
<dbReference type="GO" id="GO:0051537">
    <property type="term" value="F:2 iron, 2 sulfur cluster binding"/>
    <property type="evidence" value="ECO:0007669"/>
    <property type="project" value="UniProtKB-KW"/>
</dbReference>
<proteinExistence type="inferred from homology"/>
<reference evidence="11 12" key="1">
    <citation type="submission" date="2012-08" db="EMBL/GenBank/DDBJ databases">
        <title>Oryza genome evolution.</title>
        <authorList>
            <person name="Wing R.A."/>
        </authorList>
    </citation>
    <scope>NUCLEOTIDE SEQUENCE</scope>
</reference>
<evidence type="ECO:0000256" key="8">
    <source>
        <dbReference type="ARBA" id="ARBA00023014"/>
    </source>
</evidence>
<accession>A0A0D9WXB1</accession>
<keyword evidence="3" id="KW-0813">Transport</keyword>
<evidence type="ECO:0000313" key="11">
    <source>
        <dbReference type="EnsemblPlants" id="LPERR07G07670.1"/>
    </source>
</evidence>
<feature type="domain" description="2Fe-2S ferredoxin-type" evidence="10">
    <location>
        <begin position="55"/>
        <end position="95"/>
    </location>
</feature>
<keyword evidence="5" id="KW-0479">Metal-binding</keyword>
<evidence type="ECO:0000256" key="6">
    <source>
        <dbReference type="ARBA" id="ARBA00022982"/>
    </source>
</evidence>
<dbReference type="CDD" id="cd00207">
    <property type="entry name" value="fer2"/>
    <property type="match status" value="1"/>
</dbReference>
<dbReference type="InterPro" id="IPR001041">
    <property type="entry name" value="2Fe-2S_ferredoxin-type"/>
</dbReference>
<reference evidence="11" key="3">
    <citation type="submission" date="2015-04" db="UniProtKB">
        <authorList>
            <consortium name="EnsemblPlants"/>
        </authorList>
    </citation>
    <scope>IDENTIFICATION</scope>
</reference>
<comment type="similarity">
    <text evidence="2">Belongs to the 2Fe2S plant-type ferredoxin family.</text>
</comment>
<reference evidence="12" key="2">
    <citation type="submission" date="2013-12" db="EMBL/GenBank/DDBJ databases">
        <authorList>
            <person name="Yu Y."/>
            <person name="Lee S."/>
            <person name="de Baynast K."/>
            <person name="Wissotski M."/>
            <person name="Liu L."/>
            <person name="Talag J."/>
            <person name="Goicoechea J."/>
            <person name="Angelova A."/>
            <person name="Jetty R."/>
            <person name="Kudrna D."/>
            <person name="Golser W."/>
            <person name="Rivera L."/>
            <person name="Zhang J."/>
            <person name="Wing R."/>
        </authorList>
    </citation>
    <scope>NUCLEOTIDE SEQUENCE</scope>
</reference>
<evidence type="ECO:0000256" key="2">
    <source>
        <dbReference type="ARBA" id="ARBA00007874"/>
    </source>
</evidence>
<dbReference type="AlphaFoldDB" id="A0A0D9WXB1"/>
<keyword evidence="4" id="KW-0001">2Fe-2S</keyword>
<keyword evidence="8" id="KW-0411">Iron-sulfur</keyword>
<dbReference type="HOGENOM" id="CLU_082632_1_2_1"/>
<dbReference type="Pfam" id="PF00111">
    <property type="entry name" value="Fer2"/>
    <property type="match status" value="1"/>
</dbReference>
<keyword evidence="7" id="KW-0408">Iron</keyword>
<dbReference type="Gene3D" id="3.10.20.30">
    <property type="match status" value="1"/>
</dbReference>
<dbReference type="EnsemblPlants" id="LPERR07G07670.1">
    <property type="protein sequence ID" value="LPERR07G07670.1"/>
    <property type="gene ID" value="LPERR07G07670"/>
</dbReference>
<evidence type="ECO:0000256" key="3">
    <source>
        <dbReference type="ARBA" id="ARBA00022448"/>
    </source>
</evidence>
<dbReference type="GO" id="GO:0046872">
    <property type="term" value="F:metal ion binding"/>
    <property type="evidence" value="ECO:0007669"/>
    <property type="project" value="UniProtKB-KW"/>
</dbReference>